<dbReference type="PANTHER" id="PTHR31595:SF57">
    <property type="entry name" value="OS04G0481900 PROTEIN"/>
    <property type="match status" value="1"/>
</dbReference>
<dbReference type="PANTHER" id="PTHR31595">
    <property type="entry name" value="LONG-CHAIN-ALCOHOL O-FATTY-ACYLTRANSFERASE 3-RELATED"/>
    <property type="match status" value="1"/>
</dbReference>
<name>A0A316YHX9_9BASI</name>
<feature type="transmembrane region" description="Helical" evidence="2">
    <location>
        <begin position="438"/>
        <end position="461"/>
    </location>
</feature>
<dbReference type="AlphaFoldDB" id="A0A316YHX9"/>
<evidence type="ECO:0000256" key="1">
    <source>
        <dbReference type="SAM" id="MobiDB-lite"/>
    </source>
</evidence>
<dbReference type="EMBL" id="KZ819638">
    <property type="protein sequence ID" value="PWN88676.1"/>
    <property type="molecule type" value="Genomic_DNA"/>
</dbReference>
<dbReference type="RefSeq" id="XP_025375874.1">
    <property type="nucleotide sequence ID" value="XM_025523148.1"/>
</dbReference>
<evidence type="ECO:0000313" key="3">
    <source>
        <dbReference type="EMBL" id="PWN88676.1"/>
    </source>
</evidence>
<keyword evidence="2" id="KW-1133">Transmembrane helix</keyword>
<feature type="compositionally biased region" description="Basic and acidic residues" evidence="1">
    <location>
        <begin position="319"/>
        <end position="331"/>
    </location>
</feature>
<feature type="transmembrane region" description="Helical" evidence="2">
    <location>
        <begin position="83"/>
        <end position="102"/>
    </location>
</feature>
<evidence type="ECO:0008006" key="5">
    <source>
        <dbReference type="Google" id="ProtNLM"/>
    </source>
</evidence>
<keyword evidence="2" id="KW-0812">Transmembrane</keyword>
<feature type="region of interest" description="Disordered" evidence="1">
    <location>
        <begin position="284"/>
        <end position="373"/>
    </location>
</feature>
<organism evidence="3 4">
    <name type="scientific">Acaromyces ingoldii</name>
    <dbReference type="NCBI Taxonomy" id="215250"/>
    <lineage>
        <taxon>Eukaryota</taxon>
        <taxon>Fungi</taxon>
        <taxon>Dikarya</taxon>
        <taxon>Basidiomycota</taxon>
        <taxon>Ustilaginomycotina</taxon>
        <taxon>Exobasidiomycetes</taxon>
        <taxon>Exobasidiales</taxon>
        <taxon>Cryptobasidiaceae</taxon>
        <taxon>Acaromyces</taxon>
    </lineage>
</organism>
<dbReference type="InterPro" id="IPR044851">
    <property type="entry name" value="Wax_synthase"/>
</dbReference>
<dbReference type="InParanoid" id="A0A316YHX9"/>
<dbReference type="Proteomes" id="UP000245768">
    <property type="component" value="Unassembled WGS sequence"/>
</dbReference>
<dbReference type="GO" id="GO:0008374">
    <property type="term" value="F:O-acyltransferase activity"/>
    <property type="evidence" value="ECO:0007669"/>
    <property type="project" value="InterPro"/>
</dbReference>
<feature type="transmembrane region" description="Helical" evidence="2">
    <location>
        <begin position="375"/>
        <end position="396"/>
    </location>
</feature>
<dbReference type="OrthoDB" id="1077582at2759"/>
<feature type="transmembrane region" description="Helical" evidence="2">
    <location>
        <begin position="58"/>
        <end position="76"/>
    </location>
</feature>
<feature type="transmembrane region" description="Helical" evidence="2">
    <location>
        <begin position="211"/>
        <end position="231"/>
    </location>
</feature>
<dbReference type="GeneID" id="37045064"/>
<feature type="transmembrane region" description="Helical" evidence="2">
    <location>
        <begin position="408"/>
        <end position="426"/>
    </location>
</feature>
<feature type="transmembrane region" description="Helical" evidence="2">
    <location>
        <begin position="181"/>
        <end position="199"/>
    </location>
</feature>
<accession>A0A316YHX9</accession>
<reference evidence="3 4" key="1">
    <citation type="journal article" date="2018" name="Mol. Biol. Evol.">
        <title>Broad Genomic Sampling Reveals a Smut Pathogenic Ancestry of the Fungal Clade Ustilaginomycotina.</title>
        <authorList>
            <person name="Kijpornyongpan T."/>
            <person name="Mondo S.J."/>
            <person name="Barry K."/>
            <person name="Sandor L."/>
            <person name="Lee J."/>
            <person name="Lipzen A."/>
            <person name="Pangilinan J."/>
            <person name="LaButti K."/>
            <person name="Hainaut M."/>
            <person name="Henrissat B."/>
            <person name="Grigoriev I.V."/>
            <person name="Spatafora J.W."/>
            <person name="Aime M.C."/>
        </authorList>
    </citation>
    <scope>NUCLEOTIDE SEQUENCE [LARGE SCALE GENOMIC DNA]</scope>
    <source>
        <strain evidence="3 4">MCA 4198</strain>
    </source>
</reference>
<evidence type="ECO:0000313" key="4">
    <source>
        <dbReference type="Proteomes" id="UP000245768"/>
    </source>
</evidence>
<evidence type="ECO:0000256" key="2">
    <source>
        <dbReference type="SAM" id="Phobius"/>
    </source>
</evidence>
<dbReference type="GO" id="GO:0006629">
    <property type="term" value="P:lipid metabolic process"/>
    <property type="evidence" value="ECO:0007669"/>
    <property type="project" value="InterPro"/>
</dbReference>
<protein>
    <recommendedName>
        <fullName evidence="5">Wax synthase domain-containing protein</fullName>
    </recommendedName>
</protein>
<proteinExistence type="predicted"/>
<keyword evidence="2" id="KW-0472">Membrane</keyword>
<keyword evidence="4" id="KW-1185">Reference proteome</keyword>
<gene>
    <name evidence="3" type="ORF">FA10DRAFT_272938</name>
</gene>
<sequence>MEKISQSAERLASTPTHSRLGFKLLEKDPVLELARKLGFKVTEFDLPPYPVERLLGEGSLLMAFMLSSTLVCYLLYHYVNKNALLRHACIGGMVSALIAWPVVTGQSGIMLLDFWKPALGFRSCLLVWDIFQIRTREEVQSWNFARFFCHLWAFPLEEEEIAERDRDEGFHRSARVQNAKGLPKVLIEGIVLLLTLYIVPPYELTKNMSQLAYHCYCDALGLSILMALALFGDGLLKTIGIFCNVEMADMFENPLGTVNIRLFWSHWNRAIATVLHRVVFGGGRQTPSSVKAKQRKEKQEKKDRVAQLQQQQRNRKHLDHLSETEAEASKTDDEDEHRLRRNGLKPLTSTANGAKDNGGQQQQKKSSSNKPKSSFLPKALAAIATFAMSGIFHEWITLQTLNYAGGENFVFFLLNGVATVTSTWFRRTFPEANAKIPTLVAVLLLHLFFLTVIPLFCAPFIRSGFFVQMQSLRYELLPVRAHPRGSFIWLFGQ</sequence>
<feature type="compositionally biased region" description="Low complexity" evidence="1">
    <location>
        <begin position="360"/>
        <end position="373"/>
    </location>
</feature>